<accession>A0A5C6M4I1</accession>
<name>A0A5C6M4I1_9PLAN</name>
<comment type="caution">
    <text evidence="1">The sequence shown here is derived from an EMBL/GenBank/DDBJ whole genome shotgun (WGS) entry which is preliminary data.</text>
</comment>
<sequence length="123" mass="13478">MARGSWSVVRGPWSVVRGSWSVVRGPWAVGSWQLAVVREGGAEMTEATGVCPLSREQIVAQYFLEHRARLLDIAAFLDRLDRAAGGGLPDFREQALLQALRLVADGGPQRTARVLNLFSDMSE</sequence>
<reference evidence="1 2" key="2">
    <citation type="submission" date="2019-08" db="EMBL/GenBank/DDBJ databases">
        <authorList>
            <person name="Henke P."/>
        </authorList>
    </citation>
    <scope>NUCLEOTIDE SEQUENCE [LARGE SCALE GENOMIC DNA]</scope>
    <source>
        <strain evidence="1">Phe10_nw2017</strain>
    </source>
</reference>
<organism evidence="1 2">
    <name type="scientific">Planctomyces bekefii</name>
    <dbReference type="NCBI Taxonomy" id="1653850"/>
    <lineage>
        <taxon>Bacteria</taxon>
        <taxon>Pseudomonadati</taxon>
        <taxon>Planctomycetota</taxon>
        <taxon>Planctomycetia</taxon>
        <taxon>Planctomycetales</taxon>
        <taxon>Planctomycetaceae</taxon>
        <taxon>Planctomyces</taxon>
    </lineage>
</organism>
<dbReference type="EMBL" id="SRHE01000413">
    <property type="protein sequence ID" value="TWW09029.1"/>
    <property type="molecule type" value="Genomic_DNA"/>
</dbReference>
<evidence type="ECO:0000313" key="1">
    <source>
        <dbReference type="EMBL" id="TWW09029.1"/>
    </source>
</evidence>
<dbReference type="Proteomes" id="UP000321083">
    <property type="component" value="Unassembled WGS sequence"/>
</dbReference>
<dbReference type="AlphaFoldDB" id="A0A5C6M4I1"/>
<gene>
    <name evidence="1" type="ORF">E3A20_18440</name>
</gene>
<protein>
    <submittedName>
        <fullName evidence="1">Uncharacterized protein</fullName>
    </submittedName>
</protein>
<keyword evidence="2" id="KW-1185">Reference proteome</keyword>
<reference evidence="1 2" key="1">
    <citation type="submission" date="2019-08" db="EMBL/GenBank/DDBJ databases">
        <title>100 year-old enigma solved: identification of Planctomyces bekefii, the type genus and species of the phylum Planctomycetes.</title>
        <authorList>
            <person name="Svetlana D.N."/>
            <person name="Overmann J."/>
        </authorList>
    </citation>
    <scope>NUCLEOTIDE SEQUENCE [LARGE SCALE GENOMIC DNA]</scope>
    <source>
        <strain evidence="1">Phe10_nw2017</strain>
    </source>
</reference>
<evidence type="ECO:0000313" key="2">
    <source>
        <dbReference type="Proteomes" id="UP000321083"/>
    </source>
</evidence>
<proteinExistence type="predicted"/>